<sequence length="108" mass="12315">MLRRKNVVKTSTSNKRPKPTSQKFLNQKNAPSPTPWSSYYPPCESILPSSTPLTNINLHNHLRASSDRTKFSTQTDHVYEKISCPKHSPLKSMDRGMKRDWGGKGDLF</sequence>
<feature type="region of interest" description="Disordered" evidence="1">
    <location>
        <begin position="86"/>
        <end position="108"/>
    </location>
</feature>
<name>A0A9W7L0Q7_9STRA</name>
<proteinExistence type="predicted"/>
<dbReference type="EMBL" id="BRXW01000322">
    <property type="protein sequence ID" value="GMI18170.1"/>
    <property type="molecule type" value="Genomic_DNA"/>
</dbReference>
<accession>A0A9W7L0Q7</accession>
<keyword evidence="3" id="KW-1185">Reference proteome</keyword>
<organism evidence="2 3">
    <name type="scientific">Triparma laevis f. longispina</name>
    <dbReference type="NCBI Taxonomy" id="1714387"/>
    <lineage>
        <taxon>Eukaryota</taxon>
        <taxon>Sar</taxon>
        <taxon>Stramenopiles</taxon>
        <taxon>Ochrophyta</taxon>
        <taxon>Bolidophyceae</taxon>
        <taxon>Parmales</taxon>
        <taxon>Triparmaceae</taxon>
        <taxon>Triparma</taxon>
    </lineage>
</organism>
<evidence type="ECO:0000313" key="3">
    <source>
        <dbReference type="Proteomes" id="UP001165122"/>
    </source>
</evidence>
<reference evidence="3" key="1">
    <citation type="journal article" date="2023" name="Commun. Biol.">
        <title>Genome analysis of Parmales, the sister group of diatoms, reveals the evolutionary specialization of diatoms from phago-mixotrophs to photoautotrophs.</title>
        <authorList>
            <person name="Ban H."/>
            <person name="Sato S."/>
            <person name="Yoshikawa S."/>
            <person name="Yamada K."/>
            <person name="Nakamura Y."/>
            <person name="Ichinomiya M."/>
            <person name="Sato N."/>
            <person name="Blanc-Mathieu R."/>
            <person name="Endo H."/>
            <person name="Kuwata A."/>
            <person name="Ogata H."/>
        </authorList>
    </citation>
    <scope>NUCLEOTIDE SEQUENCE [LARGE SCALE GENOMIC DNA]</scope>
    <source>
        <strain evidence="3">NIES 3700</strain>
    </source>
</reference>
<feature type="compositionally biased region" description="Polar residues" evidence="1">
    <location>
        <begin position="8"/>
        <end position="30"/>
    </location>
</feature>
<protein>
    <submittedName>
        <fullName evidence="2">Uncharacterized protein</fullName>
    </submittedName>
</protein>
<feature type="compositionally biased region" description="Basic and acidic residues" evidence="1">
    <location>
        <begin position="92"/>
        <end position="108"/>
    </location>
</feature>
<dbReference type="Proteomes" id="UP001165122">
    <property type="component" value="Unassembled WGS sequence"/>
</dbReference>
<evidence type="ECO:0000256" key="1">
    <source>
        <dbReference type="SAM" id="MobiDB-lite"/>
    </source>
</evidence>
<feature type="region of interest" description="Disordered" evidence="1">
    <location>
        <begin position="1"/>
        <end position="37"/>
    </location>
</feature>
<evidence type="ECO:0000313" key="2">
    <source>
        <dbReference type="EMBL" id="GMI18170.1"/>
    </source>
</evidence>
<comment type="caution">
    <text evidence="2">The sequence shown here is derived from an EMBL/GenBank/DDBJ whole genome shotgun (WGS) entry which is preliminary data.</text>
</comment>
<dbReference type="AlphaFoldDB" id="A0A9W7L0Q7"/>
<gene>
    <name evidence="2" type="ORF">TrLO_g10821</name>
</gene>